<gene>
    <name evidence="2" type="ORF">Tco_0703777</name>
</gene>
<evidence type="ECO:0000313" key="3">
    <source>
        <dbReference type="Proteomes" id="UP001151760"/>
    </source>
</evidence>
<feature type="compositionally biased region" description="Basic and acidic residues" evidence="1">
    <location>
        <begin position="185"/>
        <end position="202"/>
    </location>
</feature>
<reference evidence="2" key="1">
    <citation type="journal article" date="2022" name="Int. J. Mol. Sci.">
        <title>Draft Genome of Tanacetum Coccineum: Genomic Comparison of Closely Related Tanacetum-Family Plants.</title>
        <authorList>
            <person name="Yamashiro T."/>
            <person name="Shiraishi A."/>
            <person name="Nakayama K."/>
            <person name="Satake H."/>
        </authorList>
    </citation>
    <scope>NUCLEOTIDE SEQUENCE</scope>
</reference>
<reference evidence="2" key="2">
    <citation type="submission" date="2022-01" db="EMBL/GenBank/DDBJ databases">
        <authorList>
            <person name="Yamashiro T."/>
            <person name="Shiraishi A."/>
            <person name="Satake H."/>
            <person name="Nakayama K."/>
        </authorList>
    </citation>
    <scope>NUCLEOTIDE SEQUENCE</scope>
</reference>
<organism evidence="2 3">
    <name type="scientific">Tanacetum coccineum</name>
    <dbReference type="NCBI Taxonomy" id="301880"/>
    <lineage>
        <taxon>Eukaryota</taxon>
        <taxon>Viridiplantae</taxon>
        <taxon>Streptophyta</taxon>
        <taxon>Embryophyta</taxon>
        <taxon>Tracheophyta</taxon>
        <taxon>Spermatophyta</taxon>
        <taxon>Magnoliopsida</taxon>
        <taxon>eudicotyledons</taxon>
        <taxon>Gunneridae</taxon>
        <taxon>Pentapetalae</taxon>
        <taxon>asterids</taxon>
        <taxon>campanulids</taxon>
        <taxon>Asterales</taxon>
        <taxon>Asteraceae</taxon>
        <taxon>Asteroideae</taxon>
        <taxon>Anthemideae</taxon>
        <taxon>Anthemidinae</taxon>
        <taxon>Tanacetum</taxon>
    </lineage>
</organism>
<proteinExistence type="predicted"/>
<evidence type="ECO:0000256" key="1">
    <source>
        <dbReference type="SAM" id="MobiDB-lite"/>
    </source>
</evidence>
<sequence length="217" mass="24661">MSKLLYTRFTKIIIDYILSHNKSIAHRSDSKLHSSQDDQPITKLLSTTNGDYKFRMEVPDAMINDAIKKKAGYKYYMVKKEEVRKLKLLINQKSNTYLQSKVEEENDLFADTYAEWGQKLKGPAVDNPAVQSLLDLRKGLKSSRLESLKQKKQAVAGEGSSATHNKYYDSSDINSDATLYSSSSDKTKEAANETNDADKFDTDSSNDNCNIREFLKF</sequence>
<dbReference type="Proteomes" id="UP001151760">
    <property type="component" value="Unassembled WGS sequence"/>
</dbReference>
<evidence type="ECO:0000313" key="2">
    <source>
        <dbReference type="EMBL" id="GJS70936.1"/>
    </source>
</evidence>
<accession>A0ABQ4Y1A7</accession>
<protein>
    <submittedName>
        <fullName evidence="2">Uncharacterized protein</fullName>
    </submittedName>
</protein>
<name>A0ABQ4Y1A7_9ASTR</name>
<dbReference type="EMBL" id="BQNB010009968">
    <property type="protein sequence ID" value="GJS70936.1"/>
    <property type="molecule type" value="Genomic_DNA"/>
</dbReference>
<comment type="caution">
    <text evidence="2">The sequence shown here is derived from an EMBL/GenBank/DDBJ whole genome shotgun (WGS) entry which is preliminary data.</text>
</comment>
<keyword evidence="3" id="KW-1185">Reference proteome</keyword>
<feature type="region of interest" description="Disordered" evidence="1">
    <location>
        <begin position="179"/>
        <end position="206"/>
    </location>
</feature>